<dbReference type="InterPro" id="IPR008969">
    <property type="entry name" value="CarboxyPept-like_regulatory"/>
</dbReference>
<comment type="caution">
    <text evidence="13">The sequence shown here is derived from an EMBL/GenBank/DDBJ whole genome shotgun (WGS) entry which is preliminary data.</text>
</comment>
<feature type="domain" description="TonB-dependent receptor-like beta-barrel" evidence="11">
    <location>
        <begin position="431"/>
        <end position="855"/>
    </location>
</feature>
<dbReference type="NCBIfam" id="TIGR04056">
    <property type="entry name" value="OMP_RagA_SusC"/>
    <property type="match status" value="1"/>
</dbReference>
<gene>
    <name evidence="13" type="ORF">HNQ92_002771</name>
</gene>
<dbReference type="InterPro" id="IPR012910">
    <property type="entry name" value="Plug_dom"/>
</dbReference>
<dbReference type="EMBL" id="JACHGF010000003">
    <property type="protein sequence ID" value="MBB5284628.1"/>
    <property type="molecule type" value="Genomic_DNA"/>
</dbReference>
<comment type="similarity">
    <text evidence="8 9">Belongs to the TonB-dependent receptor family.</text>
</comment>
<dbReference type="RefSeq" id="WP_343062998.1">
    <property type="nucleotide sequence ID" value="NZ_JACHGF010000003.1"/>
</dbReference>
<dbReference type="Proteomes" id="UP000557307">
    <property type="component" value="Unassembled WGS sequence"/>
</dbReference>
<dbReference type="SUPFAM" id="SSF49464">
    <property type="entry name" value="Carboxypeptidase regulatory domain-like"/>
    <property type="match status" value="1"/>
</dbReference>
<dbReference type="InterPro" id="IPR037066">
    <property type="entry name" value="Plug_dom_sf"/>
</dbReference>
<comment type="subcellular location">
    <subcellularLocation>
        <location evidence="1 8">Cell outer membrane</location>
        <topology evidence="1 8">Multi-pass membrane protein</topology>
    </subcellularLocation>
</comment>
<evidence type="ECO:0000313" key="13">
    <source>
        <dbReference type="EMBL" id="MBB5284628.1"/>
    </source>
</evidence>
<evidence type="ECO:0000256" key="9">
    <source>
        <dbReference type="RuleBase" id="RU003357"/>
    </source>
</evidence>
<dbReference type="InterPro" id="IPR039426">
    <property type="entry name" value="TonB-dep_rcpt-like"/>
</dbReference>
<proteinExistence type="inferred from homology"/>
<dbReference type="Gene3D" id="2.170.130.10">
    <property type="entry name" value="TonB-dependent receptor, plug domain"/>
    <property type="match status" value="1"/>
</dbReference>
<dbReference type="Pfam" id="PF07715">
    <property type="entry name" value="Plug"/>
    <property type="match status" value="1"/>
</dbReference>
<dbReference type="Pfam" id="PF00593">
    <property type="entry name" value="TonB_dep_Rec_b-barrel"/>
    <property type="match status" value="1"/>
</dbReference>
<reference evidence="13 14" key="1">
    <citation type="submission" date="2020-08" db="EMBL/GenBank/DDBJ databases">
        <title>Genomic Encyclopedia of Type Strains, Phase IV (KMG-IV): sequencing the most valuable type-strain genomes for metagenomic binning, comparative biology and taxonomic classification.</title>
        <authorList>
            <person name="Goeker M."/>
        </authorList>
    </citation>
    <scope>NUCLEOTIDE SEQUENCE [LARGE SCALE GENOMIC DNA]</scope>
    <source>
        <strain evidence="13 14">DSM 105074</strain>
    </source>
</reference>
<keyword evidence="4 8" id="KW-0812">Transmembrane</keyword>
<evidence type="ECO:0000259" key="12">
    <source>
        <dbReference type="Pfam" id="PF07715"/>
    </source>
</evidence>
<keyword evidence="3 8" id="KW-1134">Transmembrane beta strand</keyword>
<feature type="signal peptide" evidence="10">
    <location>
        <begin position="1"/>
        <end position="30"/>
    </location>
</feature>
<dbReference type="InterPro" id="IPR000531">
    <property type="entry name" value="Beta-barrel_TonB"/>
</dbReference>
<evidence type="ECO:0000256" key="6">
    <source>
        <dbReference type="ARBA" id="ARBA00023136"/>
    </source>
</evidence>
<keyword evidence="2 8" id="KW-0813">Transport</keyword>
<evidence type="ECO:0000256" key="7">
    <source>
        <dbReference type="ARBA" id="ARBA00023237"/>
    </source>
</evidence>
<evidence type="ECO:0000256" key="5">
    <source>
        <dbReference type="ARBA" id="ARBA00023077"/>
    </source>
</evidence>
<evidence type="ECO:0000256" key="8">
    <source>
        <dbReference type="PROSITE-ProRule" id="PRU01360"/>
    </source>
</evidence>
<evidence type="ECO:0000256" key="4">
    <source>
        <dbReference type="ARBA" id="ARBA00022692"/>
    </source>
</evidence>
<protein>
    <submittedName>
        <fullName evidence="13">TonB-linked SusC/RagA family outer membrane protein</fullName>
    </submittedName>
</protein>
<sequence length="1075" mass="117693">MMQKAIHRHFGWQQPILLAVLLFSSIMAMAQGVKQVTGKVTDPNNDPLPGVNIQLKGTTTGATTTTEGTYTLSVPAEGGSLIFSFIGYTSQEIALGNSSVINVSMKSDEAVLNEVVVVGYGTQSRETVTTSISKLDNQVLENIPYANAASALQGALPGVRVQSTSGQPGAAPRIIVRGGTSINNPNGAAPLYIIDGIIRANMNDISPDDIESLQVLKDAASTAIYGARGSNGVVIITTRTGKSGKTRVTYSYDLTTSEPGKLYELASARDYIYYARLGNERAAIKNPATSNRLGLPIGYGTGNDLTRNTPYTTQYLTPQNQHKLNEGWESMPDPIDPTKTIIFKDTDFQRAIFQTALSHNHHVALTGGTDKATFNAGIGYLNSEGTAITTRFDRLTFNLNGDLKVRDNISVFGRTMYTRSTNNQVYDLAQIFYRSASTPPTAKFTFEDGSLAPGQSRSMGNPVYHLNNDKRNNSSENLTLSVGGRWDILPGLSFDPQVSLYKVTNDAYSFIPAYWNGTASQVVTRAASSSYSRMMQWQADAVFSYFKTIAQSHNLDVKAGFSYFGRENYSLSASGQGAATDLIPTLNASPLPVAVGGAISDQLILGYFTRVNYDYQQKYLFSLNARIDGASNLGANHKWGFFPGVSVGWNMHQEEFWKALPDNLLRVKLRGSYGVNGNISGLSDFQAQGEYGVGDRYLGTSAIQNTIIPNPSLKWEQSKTFDVGADVGLFNSRVNVMFDYYRRVTENLITSLTLPPSTGFTSIFTNLGSLENKGVEIEIGAQLLPPTSDFQWNLSFNASKTRHKILTLPANGAENNRVGGFNLWNAALGTYSWQGGLQEGGQIGDLFAWKQIGVYATDEEARSAPKDMLMTTSTGDYTKYGGDAIFLDADGNGLIDERDRVYMGNPFPVWTGGISNSVSYKNFNLLLRMDYTTGHTIYNYARIFMDGNWQGDGNMTQEMVDKSWKQQGDVASLPAYAWGTGNYSLWRGSANHQTTTNSEYYEKGDFLCVRELTLSYTVPSVLLQKIKLSNLRFNVTGSNLYYFTQYKGLNPEEGGLDTGRYPIPRNITFGASVSF</sequence>
<evidence type="ECO:0000256" key="10">
    <source>
        <dbReference type="SAM" id="SignalP"/>
    </source>
</evidence>
<dbReference type="NCBIfam" id="TIGR04057">
    <property type="entry name" value="SusC_RagA_signa"/>
    <property type="match status" value="1"/>
</dbReference>
<dbReference type="Gene3D" id="2.60.40.1120">
    <property type="entry name" value="Carboxypeptidase-like, regulatory domain"/>
    <property type="match status" value="1"/>
</dbReference>
<keyword evidence="5 9" id="KW-0798">TonB box</keyword>
<accession>A0A840TWP5</accession>
<keyword evidence="10" id="KW-0732">Signal</keyword>
<dbReference type="SUPFAM" id="SSF56935">
    <property type="entry name" value="Porins"/>
    <property type="match status" value="1"/>
</dbReference>
<organism evidence="13 14">
    <name type="scientific">Rhabdobacter roseus</name>
    <dbReference type="NCBI Taxonomy" id="1655419"/>
    <lineage>
        <taxon>Bacteria</taxon>
        <taxon>Pseudomonadati</taxon>
        <taxon>Bacteroidota</taxon>
        <taxon>Cytophagia</taxon>
        <taxon>Cytophagales</taxon>
        <taxon>Cytophagaceae</taxon>
        <taxon>Rhabdobacter</taxon>
    </lineage>
</organism>
<dbReference type="InterPro" id="IPR023996">
    <property type="entry name" value="TonB-dep_OMP_SusC/RagA"/>
</dbReference>
<keyword evidence="7 8" id="KW-0998">Cell outer membrane</keyword>
<evidence type="ECO:0000256" key="2">
    <source>
        <dbReference type="ARBA" id="ARBA00022448"/>
    </source>
</evidence>
<name>A0A840TWP5_9BACT</name>
<evidence type="ECO:0000313" key="14">
    <source>
        <dbReference type="Proteomes" id="UP000557307"/>
    </source>
</evidence>
<dbReference type="Pfam" id="PF13715">
    <property type="entry name" value="CarbopepD_reg_2"/>
    <property type="match status" value="1"/>
</dbReference>
<dbReference type="PROSITE" id="PS52016">
    <property type="entry name" value="TONB_DEPENDENT_REC_3"/>
    <property type="match status" value="1"/>
</dbReference>
<keyword evidence="14" id="KW-1185">Reference proteome</keyword>
<feature type="domain" description="TonB-dependent receptor plug" evidence="12">
    <location>
        <begin position="126"/>
        <end position="233"/>
    </location>
</feature>
<keyword evidence="6 8" id="KW-0472">Membrane</keyword>
<dbReference type="InterPro" id="IPR036942">
    <property type="entry name" value="Beta-barrel_TonB_sf"/>
</dbReference>
<dbReference type="AlphaFoldDB" id="A0A840TWP5"/>
<evidence type="ECO:0000259" key="11">
    <source>
        <dbReference type="Pfam" id="PF00593"/>
    </source>
</evidence>
<dbReference type="InterPro" id="IPR023997">
    <property type="entry name" value="TonB-dep_OMP_SusC/RagA_CS"/>
</dbReference>
<feature type="chain" id="PRO_5032486244" evidence="10">
    <location>
        <begin position="31"/>
        <end position="1075"/>
    </location>
</feature>
<dbReference type="GO" id="GO:0009279">
    <property type="term" value="C:cell outer membrane"/>
    <property type="evidence" value="ECO:0007669"/>
    <property type="project" value="UniProtKB-SubCell"/>
</dbReference>
<evidence type="ECO:0000256" key="3">
    <source>
        <dbReference type="ARBA" id="ARBA00022452"/>
    </source>
</evidence>
<evidence type="ECO:0000256" key="1">
    <source>
        <dbReference type="ARBA" id="ARBA00004571"/>
    </source>
</evidence>
<dbReference type="Gene3D" id="2.40.170.20">
    <property type="entry name" value="TonB-dependent receptor, beta-barrel domain"/>
    <property type="match status" value="1"/>
</dbReference>